<comment type="caution">
    <text evidence="1">The sequence shown here is derived from an EMBL/GenBank/DDBJ whole genome shotgun (WGS) entry which is preliminary data.</text>
</comment>
<gene>
    <name evidence="1" type="ORF">Tci_045067</name>
</gene>
<name>A0A6L2MHY6_TANCI</name>
<accession>A0A6L2MHY6</accession>
<evidence type="ECO:0000313" key="1">
    <source>
        <dbReference type="EMBL" id="GEU73089.1"/>
    </source>
</evidence>
<sequence length="144" mass="15462">MTYVHSNTGIEPNTMAVVHNGAGPKIFALQSGRTHFELVNDPTTPSVAPSVKQLEELFQPLFDDDEEFPSAVQKPPVHVNTAQAPVITTGSPFTMIITKCAPAMFPTSSESQTLPPDTGVTGIETPFPTCDNNVFEPYITSKAS</sequence>
<feature type="non-terminal residue" evidence="1">
    <location>
        <position position="144"/>
    </location>
</feature>
<organism evidence="1">
    <name type="scientific">Tanacetum cinerariifolium</name>
    <name type="common">Dalmatian daisy</name>
    <name type="synonym">Chrysanthemum cinerariifolium</name>
    <dbReference type="NCBI Taxonomy" id="118510"/>
    <lineage>
        <taxon>Eukaryota</taxon>
        <taxon>Viridiplantae</taxon>
        <taxon>Streptophyta</taxon>
        <taxon>Embryophyta</taxon>
        <taxon>Tracheophyta</taxon>
        <taxon>Spermatophyta</taxon>
        <taxon>Magnoliopsida</taxon>
        <taxon>eudicotyledons</taxon>
        <taxon>Gunneridae</taxon>
        <taxon>Pentapetalae</taxon>
        <taxon>asterids</taxon>
        <taxon>campanulids</taxon>
        <taxon>Asterales</taxon>
        <taxon>Asteraceae</taxon>
        <taxon>Asteroideae</taxon>
        <taxon>Anthemideae</taxon>
        <taxon>Anthemidinae</taxon>
        <taxon>Tanacetum</taxon>
    </lineage>
</organism>
<protein>
    <submittedName>
        <fullName evidence="1">Uncharacterized protein</fullName>
    </submittedName>
</protein>
<dbReference type="AlphaFoldDB" id="A0A6L2MHY6"/>
<proteinExistence type="predicted"/>
<reference evidence="1" key="1">
    <citation type="journal article" date="2019" name="Sci. Rep.">
        <title>Draft genome of Tanacetum cinerariifolium, the natural source of mosquito coil.</title>
        <authorList>
            <person name="Yamashiro T."/>
            <person name="Shiraishi A."/>
            <person name="Satake H."/>
            <person name="Nakayama K."/>
        </authorList>
    </citation>
    <scope>NUCLEOTIDE SEQUENCE</scope>
</reference>
<dbReference type="EMBL" id="BKCJ010006622">
    <property type="protein sequence ID" value="GEU73089.1"/>
    <property type="molecule type" value="Genomic_DNA"/>
</dbReference>